<dbReference type="RefSeq" id="WP_242282900.1">
    <property type="nucleotide sequence ID" value="NZ_JAKKSL010000001.1"/>
</dbReference>
<gene>
    <name evidence="1" type="ORF">L3081_01325</name>
</gene>
<comment type="caution">
    <text evidence="1">The sequence shown here is derived from an EMBL/GenBank/DDBJ whole genome shotgun (WGS) entry which is preliminary data.</text>
</comment>
<reference evidence="1" key="1">
    <citation type="submission" date="2022-01" db="EMBL/GenBank/DDBJ databases">
        <title>Colwellia maritima, isolated from seawater.</title>
        <authorList>
            <person name="Kristyanto S."/>
            <person name="Jung J."/>
            <person name="Jeon C.O."/>
        </authorList>
    </citation>
    <scope>NUCLEOTIDE SEQUENCE</scope>
    <source>
        <strain evidence="1">MSW7</strain>
    </source>
</reference>
<sequence>MIDYQCVPKISNDGERLTCFDKLASNTVVNLTTEQESDKLVSQIKQAKREEAQKIADFSKEDIKKTGDDIELVSITGTISKLQKLLRGQWVISLKNGQKWQQTDTSRLNLKVGNDIRLLKGSLGSVYLFVEGSQRSIRVKRLK</sequence>
<name>A0ABS9WWG7_9GAMM</name>
<organism evidence="1 2">
    <name type="scientific">Colwellia maritima</name>
    <dbReference type="NCBI Taxonomy" id="2912588"/>
    <lineage>
        <taxon>Bacteria</taxon>
        <taxon>Pseudomonadati</taxon>
        <taxon>Pseudomonadota</taxon>
        <taxon>Gammaproteobacteria</taxon>
        <taxon>Alteromonadales</taxon>
        <taxon>Colwelliaceae</taxon>
        <taxon>Colwellia</taxon>
    </lineage>
</organism>
<accession>A0ABS9WWG7</accession>
<dbReference type="EMBL" id="JAKKSL010000001">
    <property type="protein sequence ID" value="MCI2282290.1"/>
    <property type="molecule type" value="Genomic_DNA"/>
</dbReference>
<dbReference type="Proteomes" id="UP001139646">
    <property type="component" value="Unassembled WGS sequence"/>
</dbReference>
<evidence type="ECO:0000313" key="2">
    <source>
        <dbReference type="Proteomes" id="UP001139646"/>
    </source>
</evidence>
<proteinExistence type="predicted"/>
<evidence type="ECO:0000313" key="1">
    <source>
        <dbReference type="EMBL" id="MCI2282290.1"/>
    </source>
</evidence>
<protein>
    <submittedName>
        <fullName evidence="1">Uncharacterized protein</fullName>
    </submittedName>
</protein>
<keyword evidence="2" id="KW-1185">Reference proteome</keyword>